<dbReference type="PROSITE" id="PS50097">
    <property type="entry name" value="BTB"/>
    <property type="match status" value="1"/>
</dbReference>
<reference evidence="5 6" key="1">
    <citation type="submission" date="2020-10" db="EMBL/GenBank/DDBJ databases">
        <title>Pygocentrus nattereri (red-bellied piranha) genome, fPygNat1, primary haplotype.</title>
        <authorList>
            <person name="Myers G."/>
            <person name="Meyer A."/>
            <person name="Karagic N."/>
            <person name="Pippel M."/>
            <person name="Winkler S."/>
            <person name="Tracey A."/>
            <person name="Wood J."/>
            <person name="Formenti G."/>
            <person name="Howe K."/>
            <person name="Fedrigo O."/>
            <person name="Jarvis E.D."/>
        </authorList>
    </citation>
    <scope>NUCLEOTIDE SEQUENCE [LARGE SCALE GENOMIC DNA]</scope>
</reference>
<dbReference type="Proteomes" id="UP001501920">
    <property type="component" value="Chromosome 24"/>
</dbReference>
<accession>A0A3B4DTT0</accession>
<keyword evidence="3" id="KW-0472">Membrane</keyword>
<dbReference type="Gene3D" id="2.120.10.80">
    <property type="entry name" value="Kelch-type beta propeller"/>
    <property type="match status" value="1"/>
</dbReference>
<dbReference type="PANTHER" id="PTHR45632">
    <property type="entry name" value="LD33804P"/>
    <property type="match status" value="1"/>
</dbReference>
<dbReference type="CDD" id="cd18473">
    <property type="entry name" value="BACK_KLHL34"/>
    <property type="match status" value="1"/>
</dbReference>
<dbReference type="InterPro" id="IPR006652">
    <property type="entry name" value="Kelch_1"/>
</dbReference>
<dbReference type="OMA" id="RNVVGYD"/>
<evidence type="ECO:0000259" key="4">
    <source>
        <dbReference type="PROSITE" id="PS50097"/>
    </source>
</evidence>
<dbReference type="SMART" id="SM00225">
    <property type="entry name" value="BTB"/>
    <property type="match status" value="1"/>
</dbReference>
<dbReference type="Pfam" id="PF00651">
    <property type="entry name" value="BTB"/>
    <property type="match status" value="1"/>
</dbReference>
<dbReference type="InterPro" id="IPR000210">
    <property type="entry name" value="BTB/POZ_dom"/>
</dbReference>
<dbReference type="PANTHER" id="PTHR45632:SF8">
    <property type="entry name" value="KELCH-LIKE PROTEIN 34"/>
    <property type="match status" value="1"/>
</dbReference>
<keyword evidence="3" id="KW-0812">Transmembrane</keyword>
<keyword evidence="6" id="KW-1185">Reference proteome</keyword>
<evidence type="ECO:0000313" key="5">
    <source>
        <dbReference type="Ensembl" id="ENSPNAP00000026389.2"/>
    </source>
</evidence>
<protein>
    <recommendedName>
        <fullName evidence="4">BTB domain-containing protein</fullName>
    </recommendedName>
</protein>
<dbReference type="SMART" id="SM00875">
    <property type="entry name" value="BACK"/>
    <property type="match status" value="1"/>
</dbReference>
<dbReference type="Pfam" id="PF24681">
    <property type="entry name" value="Kelch_KLHDC2_KLHL20_DRC7"/>
    <property type="match status" value="1"/>
</dbReference>
<evidence type="ECO:0000313" key="6">
    <source>
        <dbReference type="Proteomes" id="UP001501920"/>
    </source>
</evidence>
<sequence length="691" mass="77370">MLKGFVGCPLAAKEMVSPPSGMSFGHGLHIPAAAFLQSDLLSLILHQSARTRGPILFLSFLPSSLPHFPSKLSLILLCPFYSLIYAPFSIDLLIFLSLFLSLSVMSYFLMLSKSHGNGMLSRFQSLRLERQMCDIILEAEGKQFPAHRTLLACSSDYFWSMFQEHTLESRAHSISLPALSSAGLEQVLDFIYTSWISLSPSTLEDTLEAACYLQVTHAVDLCTEYISDSLTLENCCFFANVAARYGLSEALAATNRFIARHMVKLLGAYGDRTRLLELNPESLQEVMGLEEMPGVKETTLLQFALDWLRCNPLSALESNSLLSRVRFSLVPPEELIRLSALNPALRTPFIHSLVQKALHYHMQGPLQPILQSVHTNVRTTTNKILLVGGGAEANRPQTQIQSYDVRSRKFRPLFVTMPKKLQYQGVCVVGNFLFVLGGEVVEVDAENEKTAVMTVSDQVWRYDPRFERWEEMEPLLQKRAQFSCCVVGGIIYAIGGRGQRAEPALSSVERYDMRAGCWRSGVSLPHSIHGQACATIGREIYISGGIHGSQPESSKEVLFINSLDHAAWERRSAMSIARFGHQMATVKEQIYAFLGMYEPFCDIERYDPEHDQWTRLKPLLHDRFCYGLTVTGGGRVLMFGGRKWQDGQEVCTPDVLEYDPEYDSWKQVCKLPGPLCGTQCAVMAISEPTET</sequence>
<evidence type="ECO:0000256" key="1">
    <source>
        <dbReference type="ARBA" id="ARBA00022441"/>
    </source>
</evidence>
<name>A0A3B4DTT0_PYGNA</name>
<dbReference type="InterPro" id="IPR017096">
    <property type="entry name" value="BTB-kelch_protein"/>
</dbReference>
<dbReference type="STRING" id="42514.ENSPNAP00000026389"/>
<evidence type="ECO:0000256" key="3">
    <source>
        <dbReference type="SAM" id="Phobius"/>
    </source>
</evidence>
<dbReference type="Pfam" id="PF01344">
    <property type="entry name" value="Kelch_1"/>
    <property type="match status" value="1"/>
</dbReference>
<dbReference type="SUPFAM" id="SSF54695">
    <property type="entry name" value="POZ domain"/>
    <property type="match status" value="1"/>
</dbReference>
<dbReference type="InterPro" id="IPR011333">
    <property type="entry name" value="SKP1/BTB/POZ_sf"/>
</dbReference>
<dbReference type="Pfam" id="PF07707">
    <property type="entry name" value="BACK"/>
    <property type="match status" value="1"/>
</dbReference>
<dbReference type="Ensembl" id="ENSPNAT00000005242.2">
    <property type="protein sequence ID" value="ENSPNAP00000026389.2"/>
    <property type="gene ID" value="ENSPNAG00000011676.2"/>
</dbReference>
<reference evidence="5" key="3">
    <citation type="submission" date="2025-09" db="UniProtKB">
        <authorList>
            <consortium name="Ensembl"/>
        </authorList>
    </citation>
    <scope>IDENTIFICATION</scope>
</reference>
<feature type="domain" description="BTB" evidence="4">
    <location>
        <begin position="133"/>
        <end position="200"/>
    </location>
</feature>
<feature type="transmembrane region" description="Helical" evidence="3">
    <location>
        <begin position="68"/>
        <end position="86"/>
    </location>
</feature>
<dbReference type="SUPFAM" id="SSF117281">
    <property type="entry name" value="Kelch motif"/>
    <property type="match status" value="1"/>
</dbReference>
<feature type="transmembrane region" description="Helical" evidence="3">
    <location>
        <begin position="92"/>
        <end position="112"/>
    </location>
</feature>
<dbReference type="AlphaFoldDB" id="A0A3B4DTT0"/>
<dbReference type="SMART" id="SM00612">
    <property type="entry name" value="Kelch"/>
    <property type="match status" value="6"/>
</dbReference>
<dbReference type="Gene3D" id="3.30.710.10">
    <property type="entry name" value="Potassium Channel Kv1.1, Chain A"/>
    <property type="match status" value="1"/>
</dbReference>
<dbReference type="OrthoDB" id="10027872at2759"/>
<reference evidence="5" key="2">
    <citation type="submission" date="2025-08" db="UniProtKB">
        <authorList>
            <consortium name="Ensembl"/>
        </authorList>
    </citation>
    <scope>IDENTIFICATION</scope>
</reference>
<proteinExistence type="predicted"/>
<organism evidence="5 6">
    <name type="scientific">Pygocentrus nattereri</name>
    <name type="common">Red-bellied piranha</name>
    <dbReference type="NCBI Taxonomy" id="42514"/>
    <lineage>
        <taxon>Eukaryota</taxon>
        <taxon>Metazoa</taxon>
        <taxon>Chordata</taxon>
        <taxon>Craniata</taxon>
        <taxon>Vertebrata</taxon>
        <taxon>Euteleostomi</taxon>
        <taxon>Actinopterygii</taxon>
        <taxon>Neopterygii</taxon>
        <taxon>Teleostei</taxon>
        <taxon>Ostariophysi</taxon>
        <taxon>Characiformes</taxon>
        <taxon>Characoidei</taxon>
        <taxon>Pygocentrus</taxon>
    </lineage>
</organism>
<dbReference type="InterPro" id="IPR011705">
    <property type="entry name" value="BACK"/>
</dbReference>
<dbReference type="GeneTree" id="ENSGT00940000162424"/>
<keyword evidence="1" id="KW-0880">Kelch repeat</keyword>
<evidence type="ECO:0000256" key="2">
    <source>
        <dbReference type="ARBA" id="ARBA00022737"/>
    </source>
</evidence>
<keyword evidence="2" id="KW-0677">Repeat</keyword>
<dbReference type="Gene3D" id="1.25.40.420">
    <property type="match status" value="1"/>
</dbReference>
<dbReference type="PIRSF" id="PIRSF037037">
    <property type="entry name" value="Kelch-like_protein_gigaxonin"/>
    <property type="match status" value="1"/>
</dbReference>
<gene>
    <name evidence="5" type="primary">GPR135</name>
</gene>
<dbReference type="InterPro" id="IPR015915">
    <property type="entry name" value="Kelch-typ_b-propeller"/>
</dbReference>
<keyword evidence="3" id="KW-1133">Transmembrane helix</keyword>